<dbReference type="PROSITE" id="PS51186">
    <property type="entry name" value="GNAT"/>
    <property type="match status" value="1"/>
</dbReference>
<protein>
    <submittedName>
        <fullName evidence="2">Putative GNAT family acetyltransferase</fullName>
    </submittedName>
</protein>
<dbReference type="Pfam" id="PF00583">
    <property type="entry name" value="Acetyltransf_1"/>
    <property type="match status" value="1"/>
</dbReference>
<organism evidence="2 3">
    <name type="scientific">Micromonospora pisi</name>
    <dbReference type="NCBI Taxonomy" id="589240"/>
    <lineage>
        <taxon>Bacteria</taxon>
        <taxon>Bacillati</taxon>
        <taxon>Actinomycetota</taxon>
        <taxon>Actinomycetes</taxon>
        <taxon>Micromonosporales</taxon>
        <taxon>Micromonosporaceae</taxon>
        <taxon>Micromonospora</taxon>
    </lineage>
</organism>
<keyword evidence="3" id="KW-1185">Reference proteome</keyword>
<name>A0A495JT07_9ACTN</name>
<proteinExistence type="predicted"/>
<accession>A0A495JT07</accession>
<sequence>MPLESVHDRTELADLLCRTPDLRAYELGDLDDRFWPYTSWYRRGDALALLYHGAGLPILLALDTPDRSEPLAGLLTELLPLLPRRFYAHLSPGLEHALEPAYEAESNGPHLKMALTDPTRLVRADRSDIPAGALETVELTTADLPELGAFYELAYPAHSFAPGMVANGPYLGLRRGGELLAVAGVHVWSPSYRVAALGNVATHPRARGGGLATMVVSALCRRLLATVDRVALNVKAENAPAVGLYHRLGFSPVAEYTELTFTARD</sequence>
<dbReference type="InterPro" id="IPR000182">
    <property type="entry name" value="GNAT_dom"/>
</dbReference>
<comment type="caution">
    <text evidence="2">The sequence shown here is derived from an EMBL/GenBank/DDBJ whole genome shotgun (WGS) entry which is preliminary data.</text>
</comment>
<dbReference type="RefSeq" id="WP_121159347.1">
    <property type="nucleotide sequence ID" value="NZ_RBKT01000001.1"/>
</dbReference>
<dbReference type="SUPFAM" id="SSF55729">
    <property type="entry name" value="Acyl-CoA N-acyltransferases (Nat)"/>
    <property type="match status" value="1"/>
</dbReference>
<dbReference type="EMBL" id="RBKT01000001">
    <property type="protein sequence ID" value="RKR91209.1"/>
    <property type="molecule type" value="Genomic_DNA"/>
</dbReference>
<dbReference type="Proteomes" id="UP000277671">
    <property type="component" value="Unassembled WGS sequence"/>
</dbReference>
<feature type="domain" description="N-acetyltransferase" evidence="1">
    <location>
        <begin position="134"/>
        <end position="265"/>
    </location>
</feature>
<dbReference type="InterPro" id="IPR016181">
    <property type="entry name" value="Acyl_CoA_acyltransferase"/>
</dbReference>
<keyword evidence="2" id="KW-0808">Transferase</keyword>
<evidence type="ECO:0000313" key="3">
    <source>
        <dbReference type="Proteomes" id="UP000277671"/>
    </source>
</evidence>
<dbReference type="Gene3D" id="3.40.630.30">
    <property type="match status" value="1"/>
</dbReference>
<dbReference type="AlphaFoldDB" id="A0A495JT07"/>
<dbReference type="OrthoDB" id="3375572at2"/>
<dbReference type="GO" id="GO:0016747">
    <property type="term" value="F:acyltransferase activity, transferring groups other than amino-acyl groups"/>
    <property type="evidence" value="ECO:0007669"/>
    <property type="project" value="InterPro"/>
</dbReference>
<dbReference type="CDD" id="cd04301">
    <property type="entry name" value="NAT_SF"/>
    <property type="match status" value="1"/>
</dbReference>
<gene>
    <name evidence="2" type="ORF">BDK92_5601</name>
</gene>
<evidence type="ECO:0000259" key="1">
    <source>
        <dbReference type="PROSITE" id="PS51186"/>
    </source>
</evidence>
<evidence type="ECO:0000313" key="2">
    <source>
        <dbReference type="EMBL" id="RKR91209.1"/>
    </source>
</evidence>
<reference evidence="2 3" key="1">
    <citation type="submission" date="2018-10" db="EMBL/GenBank/DDBJ databases">
        <title>Sequencing the genomes of 1000 actinobacteria strains.</title>
        <authorList>
            <person name="Klenk H.-P."/>
        </authorList>
    </citation>
    <scope>NUCLEOTIDE SEQUENCE [LARGE SCALE GENOMIC DNA]</scope>
    <source>
        <strain evidence="2 3">DSM 45175</strain>
    </source>
</reference>